<dbReference type="Gene3D" id="3.40.190.10">
    <property type="entry name" value="Periplasmic binding protein-like II"/>
    <property type="match status" value="1"/>
</dbReference>
<keyword evidence="4" id="KW-0472">Membrane</keyword>
<feature type="transmembrane region" description="Helical" evidence="4">
    <location>
        <begin position="29"/>
        <end position="47"/>
    </location>
</feature>
<reference evidence="6 7" key="1">
    <citation type="journal article" date="2015" name="Nature">
        <title>rRNA introns, odd ribosomes, and small enigmatic genomes across a large radiation of phyla.</title>
        <authorList>
            <person name="Brown C.T."/>
            <person name="Hug L.A."/>
            <person name="Thomas B.C."/>
            <person name="Sharon I."/>
            <person name="Castelle C.J."/>
            <person name="Singh A."/>
            <person name="Wilkins M.J."/>
            <person name="Williams K.H."/>
            <person name="Banfield J.F."/>
        </authorList>
    </citation>
    <scope>NUCLEOTIDE SEQUENCE [LARGE SCALE GENOMIC DNA]</scope>
</reference>
<protein>
    <submittedName>
        <fullName evidence="6">Extracellular solute-binding protein family 5</fullName>
    </submittedName>
</protein>
<dbReference type="Gene3D" id="3.90.76.10">
    <property type="entry name" value="Dipeptide-binding Protein, Domain 1"/>
    <property type="match status" value="1"/>
</dbReference>
<feature type="domain" description="Solute-binding protein family 5" evidence="5">
    <location>
        <begin position="109"/>
        <end position="475"/>
    </location>
</feature>
<dbReference type="Gene3D" id="3.10.105.10">
    <property type="entry name" value="Dipeptide-binding Protein, Domain 3"/>
    <property type="match status" value="1"/>
</dbReference>
<evidence type="ECO:0000256" key="1">
    <source>
        <dbReference type="ARBA" id="ARBA00005695"/>
    </source>
</evidence>
<evidence type="ECO:0000259" key="5">
    <source>
        <dbReference type="Pfam" id="PF00496"/>
    </source>
</evidence>
<dbReference type="GO" id="GO:0043190">
    <property type="term" value="C:ATP-binding cassette (ABC) transporter complex"/>
    <property type="evidence" value="ECO:0007669"/>
    <property type="project" value="InterPro"/>
</dbReference>
<keyword evidence="4" id="KW-0812">Transmembrane</keyword>
<dbReference type="InterPro" id="IPR030678">
    <property type="entry name" value="Peptide/Ni-bd"/>
</dbReference>
<dbReference type="GO" id="GO:0042597">
    <property type="term" value="C:periplasmic space"/>
    <property type="evidence" value="ECO:0007669"/>
    <property type="project" value="UniProtKB-ARBA"/>
</dbReference>
<dbReference type="SUPFAM" id="SSF53850">
    <property type="entry name" value="Periplasmic binding protein-like II"/>
    <property type="match status" value="1"/>
</dbReference>
<dbReference type="GO" id="GO:0015833">
    <property type="term" value="P:peptide transport"/>
    <property type="evidence" value="ECO:0007669"/>
    <property type="project" value="TreeGrafter"/>
</dbReference>
<keyword evidence="2" id="KW-0813">Transport</keyword>
<evidence type="ECO:0000313" key="6">
    <source>
        <dbReference type="EMBL" id="KKR78933.1"/>
    </source>
</evidence>
<organism evidence="6 7">
    <name type="scientific">Candidatus Nomurabacteria bacterium GW2011_GWA2_40_9</name>
    <dbReference type="NCBI Taxonomy" id="1618734"/>
    <lineage>
        <taxon>Bacteria</taxon>
        <taxon>Candidatus Nomuraibacteriota</taxon>
    </lineage>
</organism>
<proteinExistence type="inferred from homology"/>
<dbReference type="PANTHER" id="PTHR30290">
    <property type="entry name" value="PERIPLASMIC BINDING COMPONENT OF ABC TRANSPORTER"/>
    <property type="match status" value="1"/>
</dbReference>
<evidence type="ECO:0000256" key="4">
    <source>
        <dbReference type="SAM" id="Phobius"/>
    </source>
</evidence>
<keyword evidence="3" id="KW-0732">Signal</keyword>
<evidence type="ECO:0000313" key="7">
    <source>
        <dbReference type="Proteomes" id="UP000034749"/>
    </source>
</evidence>
<dbReference type="InterPro" id="IPR039424">
    <property type="entry name" value="SBP_5"/>
</dbReference>
<evidence type="ECO:0000256" key="3">
    <source>
        <dbReference type="ARBA" id="ARBA00022729"/>
    </source>
</evidence>
<keyword evidence="4" id="KW-1133">Transmembrane helix</keyword>
<gene>
    <name evidence="6" type="ORF">UU24_C0021G0002</name>
</gene>
<dbReference type="InterPro" id="IPR000914">
    <property type="entry name" value="SBP_5_dom"/>
</dbReference>
<evidence type="ECO:0000256" key="2">
    <source>
        <dbReference type="ARBA" id="ARBA00022448"/>
    </source>
</evidence>
<dbReference type="PIRSF" id="PIRSF002741">
    <property type="entry name" value="MppA"/>
    <property type="match status" value="1"/>
</dbReference>
<dbReference type="EMBL" id="LBZW01000021">
    <property type="protein sequence ID" value="KKR78933.1"/>
    <property type="molecule type" value="Genomic_DNA"/>
</dbReference>
<dbReference type="Proteomes" id="UP000034749">
    <property type="component" value="Unassembled WGS sequence"/>
</dbReference>
<name>A0A0G0TPL1_9BACT</name>
<dbReference type="CDD" id="cd08513">
    <property type="entry name" value="PBP2_thermophilic_Hb8_like"/>
    <property type="match status" value="1"/>
</dbReference>
<dbReference type="GO" id="GO:1904680">
    <property type="term" value="F:peptide transmembrane transporter activity"/>
    <property type="evidence" value="ECO:0007669"/>
    <property type="project" value="TreeGrafter"/>
</dbReference>
<dbReference type="AlphaFoldDB" id="A0A0G0TPL1"/>
<sequence>MENLFTQLRNLKLPLKIKQALNAFSKIEWYVFLFLLVLLLVSTLGILQTINKSFMVKVPVSGGSITEGIIGTPRFINPILATSDADKDLVSLIYGGLMRKSTDGELSFDLAEKVDVSKDGLSYTFTLKDKIFFHDDEPVTIDDIIFTIDTIKDPIIKSPYRNNWEGVTVTKIDEKTVQFILKQPYSSFLENATLGIMPKHIWKDSAVELNTANMDPIGSGPYMIDNLSRQSSGIINYYDLVPFKKFNLGKAYVKKITLKFYPNENDLIDALLNKEIEQVGSVSPENAVKLKDKGYKIESSTLPRIFGLFFNQNQNQLFTNKNIIKALDLAIDKDRIVKEVLLGYGVVINDPIPPNMINYQKLSNNDNQTYKEKLKKAEKILAKDGWVKNSNGFLEKIMKEKKKKVVTPLEFSISTGNAEELATSANLIKQDLESIGIKVEVKTFEVGNLNQMVIRPRKYEALLFGQIINHESDLFAFWHSSQRKDPGLNVAMYTNAKVDKILEEAFITVDEKTRIKKYAQFEDEIKKDMPTIFLYSPDFVYIVSKNLNNLSIEHIVSPADRLLNSYLWYTQTNNVWKIFSPDGKSGSRP</sequence>
<dbReference type="PANTHER" id="PTHR30290:SF9">
    <property type="entry name" value="OLIGOPEPTIDE-BINDING PROTEIN APPA"/>
    <property type="match status" value="1"/>
</dbReference>
<dbReference type="Pfam" id="PF00496">
    <property type="entry name" value="SBP_bac_5"/>
    <property type="match status" value="1"/>
</dbReference>
<comment type="caution">
    <text evidence="6">The sequence shown here is derived from an EMBL/GenBank/DDBJ whole genome shotgun (WGS) entry which is preliminary data.</text>
</comment>
<comment type="similarity">
    <text evidence="1">Belongs to the bacterial solute-binding protein 5 family.</text>
</comment>
<accession>A0A0G0TPL1</accession>